<dbReference type="Proteomes" id="UP000177954">
    <property type="component" value="Unassembled WGS sequence"/>
</dbReference>
<dbReference type="Pfam" id="PF00376">
    <property type="entry name" value="MerR"/>
    <property type="match status" value="1"/>
</dbReference>
<evidence type="ECO:0000313" key="3">
    <source>
        <dbReference type="Proteomes" id="UP000177954"/>
    </source>
</evidence>
<gene>
    <name evidence="2" type="ORF">A3J04_03010</name>
</gene>
<dbReference type="InterPro" id="IPR009061">
    <property type="entry name" value="DNA-bd_dom_put_sf"/>
</dbReference>
<name>A0A1G2H2I5_9BACT</name>
<dbReference type="InterPro" id="IPR000551">
    <property type="entry name" value="MerR-type_HTH_dom"/>
</dbReference>
<comment type="caution">
    <text evidence="2">The sequence shown here is derived from an EMBL/GenBank/DDBJ whole genome shotgun (WGS) entry which is preliminary data.</text>
</comment>
<evidence type="ECO:0000313" key="2">
    <source>
        <dbReference type="EMBL" id="OGZ56696.1"/>
    </source>
</evidence>
<sequence length="74" mass="8729">MEQKYLTIKQAATLLGVSSLTLRNWDKKGKLVAHRHPLNNYRVYLRAEIDKLLNKIEADPHERKKLKINFIEES</sequence>
<proteinExistence type="predicted"/>
<dbReference type="Gene3D" id="1.10.1660.10">
    <property type="match status" value="1"/>
</dbReference>
<dbReference type="GO" id="GO:0006355">
    <property type="term" value="P:regulation of DNA-templated transcription"/>
    <property type="evidence" value="ECO:0007669"/>
    <property type="project" value="InterPro"/>
</dbReference>
<evidence type="ECO:0000259" key="1">
    <source>
        <dbReference type="PROSITE" id="PS50937"/>
    </source>
</evidence>
<protein>
    <recommendedName>
        <fullName evidence="1">HTH merR-type domain-containing protein</fullName>
    </recommendedName>
</protein>
<dbReference type="GO" id="GO:0003677">
    <property type="term" value="F:DNA binding"/>
    <property type="evidence" value="ECO:0007669"/>
    <property type="project" value="InterPro"/>
</dbReference>
<dbReference type="STRING" id="1802129.A3J04_03010"/>
<dbReference type="EMBL" id="MHNZ01000010">
    <property type="protein sequence ID" value="OGZ56696.1"/>
    <property type="molecule type" value="Genomic_DNA"/>
</dbReference>
<dbReference type="AlphaFoldDB" id="A0A1G2H2I5"/>
<reference evidence="2 3" key="1">
    <citation type="journal article" date="2016" name="Nat. Commun.">
        <title>Thousands of microbial genomes shed light on interconnected biogeochemical processes in an aquifer system.</title>
        <authorList>
            <person name="Anantharaman K."/>
            <person name="Brown C.T."/>
            <person name="Hug L.A."/>
            <person name="Sharon I."/>
            <person name="Castelle C.J."/>
            <person name="Probst A.J."/>
            <person name="Thomas B.C."/>
            <person name="Singh A."/>
            <person name="Wilkins M.J."/>
            <person name="Karaoz U."/>
            <person name="Brodie E.L."/>
            <person name="Williams K.H."/>
            <person name="Hubbard S.S."/>
            <person name="Banfield J.F."/>
        </authorList>
    </citation>
    <scope>NUCLEOTIDE SEQUENCE [LARGE SCALE GENOMIC DNA]</scope>
</reference>
<feature type="domain" description="HTH merR-type" evidence="1">
    <location>
        <begin position="5"/>
        <end position="53"/>
    </location>
</feature>
<dbReference type="PROSITE" id="PS50937">
    <property type="entry name" value="HTH_MERR_2"/>
    <property type="match status" value="1"/>
</dbReference>
<dbReference type="SUPFAM" id="SSF46955">
    <property type="entry name" value="Putative DNA-binding domain"/>
    <property type="match status" value="1"/>
</dbReference>
<organism evidence="2 3">
    <name type="scientific">Candidatus Ryanbacteria bacterium RIFCSPLOWO2_02_FULL_47_14</name>
    <dbReference type="NCBI Taxonomy" id="1802129"/>
    <lineage>
        <taxon>Bacteria</taxon>
        <taxon>Candidatus Ryaniibacteriota</taxon>
    </lineage>
</organism>
<accession>A0A1G2H2I5</accession>